<feature type="domain" description="RNA polymerase sigma factor 70 region 4 type 2" evidence="6">
    <location>
        <begin position="119"/>
        <end position="170"/>
    </location>
</feature>
<dbReference type="SUPFAM" id="SSF88946">
    <property type="entry name" value="Sigma2 domain of RNA polymerase sigma factors"/>
    <property type="match status" value="1"/>
</dbReference>
<dbReference type="InterPro" id="IPR007627">
    <property type="entry name" value="RNA_pol_sigma70_r2"/>
</dbReference>
<evidence type="ECO:0000256" key="2">
    <source>
        <dbReference type="ARBA" id="ARBA00023015"/>
    </source>
</evidence>
<dbReference type="NCBIfam" id="TIGR02985">
    <property type="entry name" value="Sig70_bacteroi1"/>
    <property type="match status" value="1"/>
</dbReference>
<dbReference type="PANTHER" id="PTHR43133">
    <property type="entry name" value="RNA POLYMERASE ECF-TYPE SIGMA FACTO"/>
    <property type="match status" value="1"/>
</dbReference>
<evidence type="ECO:0000313" key="7">
    <source>
        <dbReference type="EMBL" id="MCW3805547.1"/>
    </source>
</evidence>
<dbReference type="PANTHER" id="PTHR43133:SF46">
    <property type="entry name" value="RNA POLYMERASE SIGMA-70 FACTOR ECF SUBFAMILY"/>
    <property type="match status" value="1"/>
</dbReference>
<keyword evidence="4" id="KW-0804">Transcription</keyword>
<accession>A0AAE3MEG1</accession>
<evidence type="ECO:0000256" key="4">
    <source>
        <dbReference type="ARBA" id="ARBA00023163"/>
    </source>
</evidence>
<evidence type="ECO:0000259" key="5">
    <source>
        <dbReference type="Pfam" id="PF04542"/>
    </source>
</evidence>
<dbReference type="Proteomes" id="UP001207408">
    <property type="component" value="Unassembled WGS sequence"/>
</dbReference>
<dbReference type="GO" id="GO:0006352">
    <property type="term" value="P:DNA-templated transcription initiation"/>
    <property type="evidence" value="ECO:0007669"/>
    <property type="project" value="InterPro"/>
</dbReference>
<sequence>MRVEDKILFNEIKKGNKVVYESLFNEYYESLVRYAEKFIFDQAQAEDLVQELFIDIWDKARKINITTSIKSYFYQAVRNRCLNYLKSIKVKDKNHMLYIDAFLDSDDDAELFEPDIIKKITESIDELPEQMAHVFRLKLKDGLKQDEIALELNISVNSVKTHLKRARVKLREALLDKTNLLFLL</sequence>
<dbReference type="InterPro" id="IPR039425">
    <property type="entry name" value="RNA_pol_sigma-70-like"/>
</dbReference>
<dbReference type="InterPro" id="IPR013324">
    <property type="entry name" value="RNA_pol_sigma_r3/r4-like"/>
</dbReference>
<keyword evidence="8" id="KW-1185">Reference proteome</keyword>
<dbReference type="SUPFAM" id="SSF88659">
    <property type="entry name" value="Sigma3 and sigma4 domains of RNA polymerase sigma factors"/>
    <property type="match status" value="1"/>
</dbReference>
<gene>
    <name evidence="7" type="ORF">OM074_07895</name>
</gene>
<dbReference type="InterPro" id="IPR014327">
    <property type="entry name" value="RNA_pol_sigma70_bacteroid"/>
</dbReference>
<dbReference type="AlphaFoldDB" id="A0AAE3MEG1"/>
<name>A0AAE3MEG1_9BACT</name>
<dbReference type="Pfam" id="PF08281">
    <property type="entry name" value="Sigma70_r4_2"/>
    <property type="match status" value="1"/>
</dbReference>
<feature type="domain" description="RNA polymerase sigma-70 region 2" evidence="5">
    <location>
        <begin position="23"/>
        <end position="87"/>
    </location>
</feature>
<dbReference type="NCBIfam" id="TIGR02937">
    <property type="entry name" value="sigma70-ECF"/>
    <property type="match status" value="1"/>
</dbReference>
<keyword evidence="3" id="KW-0731">Sigma factor</keyword>
<evidence type="ECO:0000256" key="3">
    <source>
        <dbReference type="ARBA" id="ARBA00023082"/>
    </source>
</evidence>
<dbReference type="GO" id="GO:0016987">
    <property type="term" value="F:sigma factor activity"/>
    <property type="evidence" value="ECO:0007669"/>
    <property type="project" value="UniProtKB-KW"/>
</dbReference>
<comment type="similarity">
    <text evidence="1">Belongs to the sigma-70 factor family. ECF subfamily.</text>
</comment>
<proteinExistence type="inferred from homology"/>
<keyword evidence="2" id="KW-0805">Transcription regulation</keyword>
<evidence type="ECO:0000259" key="6">
    <source>
        <dbReference type="Pfam" id="PF08281"/>
    </source>
</evidence>
<organism evidence="7 8">
    <name type="scientific">Plebeiibacterium marinum</name>
    <dbReference type="NCBI Taxonomy" id="2992111"/>
    <lineage>
        <taxon>Bacteria</taxon>
        <taxon>Pseudomonadati</taxon>
        <taxon>Bacteroidota</taxon>
        <taxon>Bacteroidia</taxon>
        <taxon>Marinilabiliales</taxon>
        <taxon>Marinilabiliaceae</taxon>
        <taxon>Plebeiibacterium</taxon>
    </lineage>
</organism>
<dbReference type="InterPro" id="IPR013325">
    <property type="entry name" value="RNA_pol_sigma_r2"/>
</dbReference>
<evidence type="ECO:0000256" key="1">
    <source>
        <dbReference type="ARBA" id="ARBA00010641"/>
    </source>
</evidence>
<evidence type="ECO:0000313" key="8">
    <source>
        <dbReference type="Proteomes" id="UP001207408"/>
    </source>
</evidence>
<dbReference type="RefSeq" id="WP_301198918.1">
    <property type="nucleotide sequence ID" value="NZ_JAPDPI010000012.1"/>
</dbReference>
<dbReference type="Gene3D" id="1.10.1740.10">
    <property type="match status" value="1"/>
</dbReference>
<dbReference type="Pfam" id="PF04542">
    <property type="entry name" value="Sigma70_r2"/>
    <property type="match status" value="1"/>
</dbReference>
<comment type="caution">
    <text evidence="7">The sequence shown here is derived from an EMBL/GenBank/DDBJ whole genome shotgun (WGS) entry which is preliminary data.</text>
</comment>
<reference evidence="7" key="1">
    <citation type="submission" date="2022-10" db="EMBL/GenBank/DDBJ databases">
        <authorList>
            <person name="Yu W.X."/>
        </authorList>
    </citation>
    <scope>NUCLEOTIDE SEQUENCE</scope>
    <source>
        <strain evidence="7">D04</strain>
    </source>
</reference>
<dbReference type="InterPro" id="IPR036388">
    <property type="entry name" value="WH-like_DNA-bd_sf"/>
</dbReference>
<protein>
    <submittedName>
        <fullName evidence="7">RNA polymerase sigma-70 factor</fullName>
    </submittedName>
</protein>
<dbReference type="CDD" id="cd06171">
    <property type="entry name" value="Sigma70_r4"/>
    <property type="match status" value="1"/>
</dbReference>
<dbReference type="EMBL" id="JAPDPI010000012">
    <property type="protein sequence ID" value="MCW3805547.1"/>
    <property type="molecule type" value="Genomic_DNA"/>
</dbReference>
<dbReference type="GO" id="GO:0003677">
    <property type="term" value="F:DNA binding"/>
    <property type="evidence" value="ECO:0007669"/>
    <property type="project" value="InterPro"/>
</dbReference>
<dbReference type="InterPro" id="IPR013249">
    <property type="entry name" value="RNA_pol_sigma70_r4_t2"/>
</dbReference>
<dbReference type="Gene3D" id="1.10.10.10">
    <property type="entry name" value="Winged helix-like DNA-binding domain superfamily/Winged helix DNA-binding domain"/>
    <property type="match status" value="1"/>
</dbReference>
<dbReference type="InterPro" id="IPR014284">
    <property type="entry name" value="RNA_pol_sigma-70_dom"/>
</dbReference>